<dbReference type="Proteomes" id="UP000323506">
    <property type="component" value="Chromosome D01"/>
</dbReference>
<dbReference type="PANTHER" id="PTHR43651">
    <property type="entry name" value="1,4-ALPHA-GLUCAN-BRANCHING ENZYME"/>
    <property type="match status" value="1"/>
</dbReference>
<dbReference type="SUPFAM" id="SSF51445">
    <property type="entry name" value="(Trans)glycosidases"/>
    <property type="match status" value="1"/>
</dbReference>
<feature type="domain" description="Glycosyl hydrolase family 13 catalytic" evidence="1">
    <location>
        <begin position="13"/>
        <end position="84"/>
    </location>
</feature>
<organism evidence="2 3">
    <name type="scientific">Gossypium darwinii</name>
    <name type="common">Darwin's cotton</name>
    <name type="synonym">Gossypium barbadense var. darwinii</name>
    <dbReference type="NCBI Taxonomy" id="34276"/>
    <lineage>
        <taxon>Eukaryota</taxon>
        <taxon>Viridiplantae</taxon>
        <taxon>Streptophyta</taxon>
        <taxon>Embryophyta</taxon>
        <taxon>Tracheophyta</taxon>
        <taxon>Spermatophyta</taxon>
        <taxon>Magnoliopsida</taxon>
        <taxon>eudicotyledons</taxon>
        <taxon>Gunneridae</taxon>
        <taxon>Pentapetalae</taxon>
        <taxon>rosids</taxon>
        <taxon>malvids</taxon>
        <taxon>Malvales</taxon>
        <taxon>Malvaceae</taxon>
        <taxon>Malvoideae</taxon>
        <taxon>Gossypium</taxon>
    </lineage>
</organism>
<protein>
    <recommendedName>
        <fullName evidence="1">Glycosyl hydrolase family 13 catalytic domain-containing protein</fullName>
    </recommendedName>
</protein>
<gene>
    <name evidence="2" type="ORF">ES288_D01G178700v1</name>
</gene>
<proteinExistence type="predicted"/>
<accession>A0A5D2DRP0</accession>
<evidence type="ECO:0000313" key="2">
    <source>
        <dbReference type="EMBL" id="TYG83572.1"/>
    </source>
</evidence>
<sequence length="148" mass="16996">MINTYANFRDDVLPRIKRLGYNAIQIMDIQEHSYYASFGFHVTNFFAPSSRFGTPDDLKSLIDKAHELGILVLMDIVHSHASNNVLDGLNMFDGTDGHYFHTRSRGHHSVWVFLSFRSFSIHCTSFRKIASLALAIKLRIRFAFLLES</sequence>
<dbReference type="InterPro" id="IPR006047">
    <property type="entry name" value="GH13_cat_dom"/>
</dbReference>
<dbReference type="Pfam" id="PF00128">
    <property type="entry name" value="Alpha-amylase"/>
    <property type="match status" value="1"/>
</dbReference>
<keyword evidence="3" id="KW-1185">Reference proteome</keyword>
<dbReference type="AlphaFoldDB" id="A0A5D2DRP0"/>
<reference evidence="2 3" key="1">
    <citation type="submission" date="2019-06" db="EMBL/GenBank/DDBJ databases">
        <title>WGS assembly of Gossypium darwinii.</title>
        <authorList>
            <person name="Chen Z.J."/>
            <person name="Sreedasyam A."/>
            <person name="Ando A."/>
            <person name="Song Q."/>
            <person name="De L."/>
            <person name="Hulse-Kemp A."/>
            <person name="Ding M."/>
            <person name="Ye W."/>
            <person name="Kirkbride R."/>
            <person name="Jenkins J."/>
            <person name="Plott C."/>
            <person name="Lovell J."/>
            <person name="Lin Y.-M."/>
            <person name="Vaughn R."/>
            <person name="Liu B."/>
            <person name="Li W."/>
            <person name="Simpson S."/>
            <person name="Scheffler B."/>
            <person name="Saski C."/>
            <person name="Grover C."/>
            <person name="Hu G."/>
            <person name="Conover J."/>
            <person name="Carlson J."/>
            <person name="Shu S."/>
            <person name="Boston L."/>
            <person name="Williams M."/>
            <person name="Peterson D."/>
            <person name="Mcgee K."/>
            <person name="Jones D."/>
            <person name="Wendel J."/>
            <person name="Stelly D."/>
            <person name="Grimwood J."/>
            <person name="Schmutz J."/>
        </authorList>
    </citation>
    <scope>NUCLEOTIDE SEQUENCE [LARGE SCALE GENOMIC DNA]</scope>
    <source>
        <strain evidence="2">1808015.09</strain>
    </source>
</reference>
<dbReference type="InterPro" id="IPR017853">
    <property type="entry name" value="GH"/>
</dbReference>
<evidence type="ECO:0000313" key="3">
    <source>
        <dbReference type="Proteomes" id="UP000323506"/>
    </source>
</evidence>
<dbReference type="GO" id="GO:0003844">
    <property type="term" value="F:1,4-alpha-glucan branching enzyme activity"/>
    <property type="evidence" value="ECO:0007669"/>
    <property type="project" value="TreeGrafter"/>
</dbReference>
<dbReference type="EMBL" id="CM017701">
    <property type="protein sequence ID" value="TYG83572.1"/>
    <property type="molecule type" value="Genomic_DNA"/>
</dbReference>
<dbReference type="GO" id="GO:0005982">
    <property type="term" value="P:starch metabolic process"/>
    <property type="evidence" value="ECO:0007669"/>
    <property type="project" value="TreeGrafter"/>
</dbReference>
<evidence type="ECO:0000259" key="1">
    <source>
        <dbReference type="Pfam" id="PF00128"/>
    </source>
</evidence>
<name>A0A5D2DRP0_GOSDA</name>
<dbReference type="PANTHER" id="PTHR43651:SF3">
    <property type="entry name" value="1,4-ALPHA-GLUCAN-BRANCHING ENZYME"/>
    <property type="match status" value="1"/>
</dbReference>
<dbReference type="Gene3D" id="3.20.20.80">
    <property type="entry name" value="Glycosidases"/>
    <property type="match status" value="1"/>
</dbReference>
<dbReference type="GO" id="GO:0005737">
    <property type="term" value="C:cytoplasm"/>
    <property type="evidence" value="ECO:0007669"/>
    <property type="project" value="TreeGrafter"/>
</dbReference>